<reference evidence="2" key="1">
    <citation type="journal article" date="2020" name="Nature">
        <title>Giant virus diversity and host interactions through global metagenomics.</title>
        <authorList>
            <person name="Schulz F."/>
            <person name="Roux S."/>
            <person name="Paez-Espino D."/>
            <person name="Jungbluth S."/>
            <person name="Walsh D.A."/>
            <person name="Denef V.J."/>
            <person name="McMahon K.D."/>
            <person name="Konstantinidis K.T."/>
            <person name="Eloe-Fadrosh E.A."/>
            <person name="Kyrpides N.C."/>
            <person name="Woyke T."/>
        </authorList>
    </citation>
    <scope>NUCLEOTIDE SEQUENCE</scope>
    <source>
        <strain evidence="2">GVMAG-S-ERX555907-94</strain>
    </source>
</reference>
<dbReference type="AlphaFoldDB" id="A0A6C0L3M3"/>
<organism evidence="2">
    <name type="scientific">viral metagenome</name>
    <dbReference type="NCBI Taxonomy" id="1070528"/>
    <lineage>
        <taxon>unclassified sequences</taxon>
        <taxon>metagenomes</taxon>
        <taxon>organismal metagenomes</taxon>
    </lineage>
</organism>
<feature type="region of interest" description="Disordered" evidence="1">
    <location>
        <begin position="444"/>
        <end position="473"/>
    </location>
</feature>
<evidence type="ECO:0000313" key="2">
    <source>
        <dbReference type="EMBL" id="QHU23450.1"/>
    </source>
</evidence>
<feature type="compositionally biased region" description="Low complexity" evidence="1">
    <location>
        <begin position="399"/>
        <end position="416"/>
    </location>
</feature>
<sequence length="852" mass="99742">MDDDLYERILRIIEDPGITDPSLALEELRYGFKKLDEDVQELYEIYDLDVLFSTIEDVFYEDLTYMKDVDHADELESISNTIKVDFFERITDLDDKGVPPVGVDKGPKLLNQKTKLKTLLKKADTLMNKDWRLYNLSEPELEKLNKRALALFSSYAPRGEEAIEKPFEDGIIVPLIREIKMEMDINRKEYKWNSFSIPGNRLTEKLNRVLNDFNNEIDRIMEKEPDKLVVDVGREFEMDGEWQVQLRETPWLAEYRINAGTYLYMYHAITYEIVMILVENIIPMIKNMKNIADGETKLENSIGLIVLLKQIITKYKRLPMGWAWDQNKKKTPRKHLRHDNSDTRYFFRRISDMYLNSDELHSKIHDNKRIIQEQGNRPLRSDHHQIPMVPAVLPPYPSEPSSSEESTNSPESSITPEILAESVKNVFEGMGEVELPDNIQQAWMVENDKRSKKKKKRTKKKKKKRERAKPEPKETLVPAMTVSGSFFNKPEAGDYVEVNGETMRISRVEDGNFIFEKLRKIKLSEIYVIEHRLRGKLFAVEKELEDFNKGNNKRFETNLRNIKMGDKVLVKATNETPRQEIPPKYKKFTNGTDKYLLGTIKQNVDRRAINDIFLREERIEDLELYITYDHELLSKRLGELNIPRPTLDAMYRRNIYGNTQQRELEAQVGTVQRRDRRDLSGIRNSARSGINPGPAEEVMRRTYLESVSRPDERRLINTMLNRGDITVQDLEGGSLLKSKKKRGGGKIKKKKKKKKKSIQKGKKNKGKSKTKKNVQKIFSKWTPEHVPKIDQPFLTDEEIIRRAEKEIMEHNRQGKGKVPKWAPQPNIEELLHRLQINQDVNVDDLKIEKMKI</sequence>
<proteinExistence type="predicted"/>
<feature type="compositionally biased region" description="Basic residues" evidence="1">
    <location>
        <begin position="450"/>
        <end position="467"/>
    </location>
</feature>
<feature type="region of interest" description="Disordered" evidence="1">
    <location>
        <begin position="389"/>
        <end position="416"/>
    </location>
</feature>
<protein>
    <submittedName>
        <fullName evidence="2">Uncharacterized protein</fullName>
    </submittedName>
</protein>
<feature type="region of interest" description="Disordered" evidence="1">
    <location>
        <begin position="733"/>
        <end position="773"/>
    </location>
</feature>
<evidence type="ECO:0000256" key="1">
    <source>
        <dbReference type="SAM" id="MobiDB-lite"/>
    </source>
</evidence>
<accession>A0A6C0L3M3</accession>
<dbReference type="EMBL" id="MN741029">
    <property type="protein sequence ID" value="QHU23450.1"/>
    <property type="molecule type" value="Genomic_DNA"/>
</dbReference>
<name>A0A6C0L3M3_9ZZZZ</name>
<feature type="compositionally biased region" description="Basic residues" evidence="1">
    <location>
        <begin position="737"/>
        <end position="773"/>
    </location>
</feature>